<name>A0A5C6N2B0_9TELE</name>
<dbReference type="Proteomes" id="UP000324091">
    <property type="component" value="Chromosome 4"/>
</dbReference>
<comment type="caution">
    <text evidence="3">The sequence shown here is derived from an EMBL/GenBank/DDBJ whole genome shotgun (WGS) entry which is preliminary data.</text>
</comment>
<keyword evidence="1" id="KW-0175">Coiled coil</keyword>
<feature type="compositionally biased region" description="Basic and acidic residues" evidence="2">
    <location>
        <begin position="180"/>
        <end position="205"/>
    </location>
</feature>
<feature type="compositionally biased region" description="Low complexity" evidence="2">
    <location>
        <begin position="147"/>
        <end position="174"/>
    </location>
</feature>
<evidence type="ECO:0000313" key="4">
    <source>
        <dbReference type="Proteomes" id="UP000324091"/>
    </source>
</evidence>
<evidence type="ECO:0000256" key="1">
    <source>
        <dbReference type="SAM" id="Coils"/>
    </source>
</evidence>
<feature type="compositionally biased region" description="Acidic residues" evidence="2">
    <location>
        <begin position="114"/>
        <end position="127"/>
    </location>
</feature>
<proteinExistence type="predicted"/>
<evidence type="ECO:0000256" key="2">
    <source>
        <dbReference type="SAM" id="MobiDB-lite"/>
    </source>
</evidence>
<feature type="compositionally biased region" description="Low complexity" evidence="2">
    <location>
        <begin position="240"/>
        <end position="273"/>
    </location>
</feature>
<evidence type="ECO:0000313" key="3">
    <source>
        <dbReference type="EMBL" id="TWW61622.1"/>
    </source>
</evidence>
<feature type="compositionally biased region" description="Basic and acidic residues" evidence="2">
    <location>
        <begin position="128"/>
        <end position="141"/>
    </location>
</feature>
<feature type="region of interest" description="Disordered" evidence="2">
    <location>
        <begin position="307"/>
        <end position="349"/>
    </location>
</feature>
<feature type="region of interest" description="Disordered" evidence="2">
    <location>
        <begin position="361"/>
        <end position="383"/>
    </location>
</feature>
<sequence>MQQKMGRCLQVAGEPQLLNNSEVLIYREHQNKKSPVEKLMGKLDEKEKIMKNCQEQLLQQQEEREFLRGQMELLQQQKDTHLQSFRNRKKRSIWEDVLELEKLKQLRLTPVSEVNEDDEEDKGEEENIGERLEDKMKDKAQEFCQNSVSLQSTSSEGSSSSTEMNTSDSDSSVSPTTAKPGDRGRDQDSHVLRRKAKKEEGKKEEELEELDASNGYRHQYNLRNQRFSEKIPECTAELQSHQASTSQRSVSSRDSNSSPKISHSDSSASTTTDESWDRSQVQDDNLCWIQGKNGKFSNSIVHIRIPAREKDCDDRNKDPNDQPDPSSTPGEGRQTFGNHGTRVGFTSVPQFGATRHVTIRHHHGDDRSFRKQLIKPAQTAAVS</sequence>
<dbReference type="EMBL" id="RHFK02000017">
    <property type="protein sequence ID" value="TWW61622.1"/>
    <property type="molecule type" value="Genomic_DNA"/>
</dbReference>
<feature type="coiled-coil region" evidence="1">
    <location>
        <begin position="36"/>
        <end position="77"/>
    </location>
</feature>
<feature type="non-terminal residue" evidence="3">
    <location>
        <position position="383"/>
    </location>
</feature>
<gene>
    <name evidence="3" type="ORF">D4764_04G0002690</name>
</gene>
<dbReference type="AlphaFoldDB" id="A0A5C6N2B0"/>
<keyword evidence="4" id="KW-1185">Reference proteome</keyword>
<protein>
    <submittedName>
        <fullName evidence="3">Uncharacterized protein</fullName>
    </submittedName>
</protein>
<feature type="compositionally biased region" description="Basic and acidic residues" evidence="2">
    <location>
        <begin position="307"/>
        <end position="320"/>
    </location>
</feature>
<accession>A0A5C6N2B0</accession>
<feature type="region of interest" description="Disordered" evidence="2">
    <location>
        <begin position="105"/>
        <end position="280"/>
    </location>
</feature>
<reference evidence="3 4" key="1">
    <citation type="submission" date="2019-04" db="EMBL/GenBank/DDBJ databases">
        <title>Chromosome genome assembly for Takifugu flavidus.</title>
        <authorList>
            <person name="Xiao S."/>
        </authorList>
    </citation>
    <scope>NUCLEOTIDE SEQUENCE [LARGE SCALE GENOMIC DNA]</scope>
    <source>
        <strain evidence="3">HTHZ2018</strain>
        <tissue evidence="3">Muscle</tissue>
    </source>
</reference>
<organism evidence="3 4">
    <name type="scientific">Takifugu flavidus</name>
    <name type="common">sansaifugu</name>
    <dbReference type="NCBI Taxonomy" id="433684"/>
    <lineage>
        <taxon>Eukaryota</taxon>
        <taxon>Metazoa</taxon>
        <taxon>Chordata</taxon>
        <taxon>Craniata</taxon>
        <taxon>Vertebrata</taxon>
        <taxon>Euteleostomi</taxon>
        <taxon>Actinopterygii</taxon>
        <taxon>Neopterygii</taxon>
        <taxon>Teleostei</taxon>
        <taxon>Neoteleostei</taxon>
        <taxon>Acanthomorphata</taxon>
        <taxon>Eupercaria</taxon>
        <taxon>Tetraodontiformes</taxon>
        <taxon>Tetradontoidea</taxon>
        <taxon>Tetraodontidae</taxon>
        <taxon>Takifugu</taxon>
    </lineage>
</organism>